<gene>
    <name evidence="3" type="ORF">AMPC_15740</name>
</gene>
<accession>A0ABM7X9D5</accession>
<sequence length="291" mass="31495">MTLSARPLALLALALYALLATPARAAGRLEVTFLSVGQGDSAFVVTPSGRTVLVDAGPPESARRLEGYLRARLRGPIDAVVATHPHADHIGGMPAALSIFGARHFYDPVLDHPSPLLDRVYRIVAARTRAGEMTAHRVRAGETAPLDLGDGVRLTFLAPSDPLITRSRSDVNANSIVFRLDYGEVSFLFEGDAEPATEERLLRADRRRLRAQVLKVAHHGSRYGSKAALLRAVRPEVAVVSCGRDNDYGHPHPAALRRLERAGARVYRTDLDGDVVVRTDGRRVEVSAGGR</sequence>
<dbReference type="Proteomes" id="UP001162734">
    <property type="component" value="Chromosome"/>
</dbReference>
<feature type="signal peptide" evidence="1">
    <location>
        <begin position="1"/>
        <end position="25"/>
    </location>
</feature>
<evidence type="ECO:0000256" key="1">
    <source>
        <dbReference type="SAM" id="SignalP"/>
    </source>
</evidence>
<dbReference type="PANTHER" id="PTHR30619">
    <property type="entry name" value="DNA INTERNALIZATION/COMPETENCE PROTEIN COMEC/REC2"/>
    <property type="match status" value="1"/>
</dbReference>
<protein>
    <recommendedName>
        <fullName evidence="2">Metallo-beta-lactamase domain-containing protein</fullName>
    </recommendedName>
</protein>
<dbReference type="InterPro" id="IPR035681">
    <property type="entry name" value="ComA-like_MBL"/>
</dbReference>
<reference evidence="4" key="1">
    <citation type="journal article" date="2022" name="Int. J. Syst. Evol. Microbiol.">
        <title>Anaeromyxobacter oryzae sp. nov., Anaeromyxobacter diazotrophicus sp. nov. and Anaeromyxobacter paludicola sp. nov., isolated from paddy soils.</title>
        <authorList>
            <person name="Itoh H."/>
            <person name="Xu Z."/>
            <person name="Mise K."/>
            <person name="Masuda Y."/>
            <person name="Ushijima N."/>
            <person name="Hayakawa C."/>
            <person name="Shiratori Y."/>
            <person name="Senoo K."/>
        </authorList>
    </citation>
    <scope>NUCLEOTIDE SEQUENCE [LARGE SCALE GENOMIC DNA]</scope>
    <source>
        <strain evidence="4">Red630</strain>
    </source>
</reference>
<dbReference type="InterPro" id="IPR052159">
    <property type="entry name" value="Competence_DNA_uptake"/>
</dbReference>
<evidence type="ECO:0000313" key="3">
    <source>
        <dbReference type="EMBL" id="BDG08461.1"/>
    </source>
</evidence>
<proteinExistence type="predicted"/>
<keyword evidence="1" id="KW-0732">Signal</keyword>
<evidence type="ECO:0000313" key="4">
    <source>
        <dbReference type="Proteomes" id="UP001162734"/>
    </source>
</evidence>
<feature type="domain" description="Metallo-beta-lactamase" evidence="2">
    <location>
        <begin position="38"/>
        <end position="244"/>
    </location>
</feature>
<dbReference type="InterPro" id="IPR001279">
    <property type="entry name" value="Metallo-B-lactamas"/>
</dbReference>
<dbReference type="Gene3D" id="3.60.15.10">
    <property type="entry name" value="Ribonuclease Z/Hydroxyacylglutathione hydrolase-like"/>
    <property type="match status" value="1"/>
</dbReference>
<dbReference type="EMBL" id="AP025592">
    <property type="protein sequence ID" value="BDG08461.1"/>
    <property type="molecule type" value="Genomic_DNA"/>
</dbReference>
<dbReference type="SUPFAM" id="SSF56281">
    <property type="entry name" value="Metallo-hydrolase/oxidoreductase"/>
    <property type="match status" value="1"/>
</dbReference>
<dbReference type="RefSeq" id="WP_248345639.1">
    <property type="nucleotide sequence ID" value="NZ_AP025592.1"/>
</dbReference>
<dbReference type="CDD" id="cd07731">
    <property type="entry name" value="ComA-like_MBL-fold"/>
    <property type="match status" value="1"/>
</dbReference>
<organism evidence="3 4">
    <name type="scientific">Anaeromyxobacter paludicola</name>
    <dbReference type="NCBI Taxonomy" id="2918171"/>
    <lineage>
        <taxon>Bacteria</taxon>
        <taxon>Pseudomonadati</taxon>
        <taxon>Myxococcota</taxon>
        <taxon>Myxococcia</taxon>
        <taxon>Myxococcales</taxon>
        <taxon>Cystobacterineae</taxon>
        <taxon>Anaeromyxobacteraceae</taxon>
        <taxon>Anaeromyxobacter</taxon>
    </lineage>
</organism>
<keyword evidence="4" id="KW-1185">Reference proteome</keyword>
<evidence type="ECO:0000259" key="2">
    <source>
        <dbReference type="SMART" id="SM00849"/>
    </source>
</evidence>
<dbReference type="InterPro" id="IPR036866">
    <property type="entry name" value="RibonucZ/Hydroxyglut_hydro"/>
</dbReference>
<dbReference type="Pfam" id="PF00753">
    <property type="entry name" value="Lactamase_B"/>
    <property type="match status" value="1"/>
</dbReference>
<dbReference type="PANTHER" id="PTHR30619:SF1">
    <property type="entry name" value="RECOMBINATION PROTEIN 2"/>
    <property type="match status" value="1"/>
</dbReference>
<dbReference type="SMART" id="SM00849">
    <property type="entry name" value="Lactamase_B"/>
    <property type="match status" value="1"/>
</dbReference>
<feature type="chain" id="PRO_5046373470" description="Metallo-beta-lactamase domain-containing protein" evidence="1">
    <location>
        <begin position="26"/>
        <end position="291"/>
    </location>
</feature>
<name>A0ABM7X9D5_9BACT</name>